<dbReference type="PROSITE" id="PS51004">
    <property type="entry name" value="SEMA"/>
    <property type="match status" value="1"/>
</dbReference>
<dbReference type="GO" id="GO:0030215">
    <property type="term" value="F:semaphorin receptor binding"/>
    <property type="evidence" value="ECO:0007669"/>
    <property type="project" value="InterPro"/>
</dbReference>
<dbReference type="GO" id="GO:0071526">
    <property type="term" value="P:semaphorin-plexin signaling pathway"/>
    <property type="evidence" value="ECO:0007669"/>
    <property type="project" value="TreeGrafter"/>
</dbReference>
<dbReference type="InterPro" id="IPR036179">
    <property type="entry name" value="Ig-like_dom_sf"/>
</dbReference>
<dbReference type="Pfam" id="PF01403">
    <property type="entry name" value="Sema"/>
    <property type="match status" value="1"/>
</dbReference>
<keyword evidence="5" id="KW-1185">Reference proteome</keyword>
<dbReference type="PANTHER" id="PTHR11036:SF139">
    <property type="entry name" value="SEMAPHORIN-2A"/>
    <property type="match status" value="1"/>
</dbReference>
<dbReference type="Gene3D" id="2.130.10.10">
    <property type="entry name" value="YVTN repeat-like/Quinoprotein amine dehydrogenase"/>
    <property type="match status" value="1"/>
</dbReference>
<keyword evidence="3" id="KW-0732">Signal</keyword>
<dbReference type="SUPFAM" id="SSF101912">
    <property type="entry name" value="Sema domain"/>
    <property type="match status" value="1"/>
</dbReference>
<dbReference type="AlphaFoldDB" id="A0A1I8BT83"/>
<dbReference type="GO" id="GO:0030335">
    <property type="term" value="P:positive regulation of cell migration"/>
    <property type="evidence" value="ECO:0007669"/>
    <property type="project" value="TreeGrafter"/>
</dbReference>
<dbReference type="GO" id="GO:0005886">
    <property type="term" value="C:plasma membrane"/>
    <property type="evidence" value="ECO:0007669"/>
    <property type="project" value="TreeGrafter"/>
</dbReference>
<feature type="chain" id="PRO_5009316146" evidence="3">
    <location>
        <begin position="20"/>
        <end position="706"/>
    </location>
</feature>
<dbReference type="InterPro" id="IPR001627">
    <property type="entry name" value="Semap_dom"/>
</dbReference>
<comment type="similarity">
    <text evidence="1">Belongs to the semaphorin family.</text>
</comment>
<dbReference type="InterPro" id="IPR013783">
    <property type="entry name" value="Ig-like_fold"/>
</dbReference>
<protein>
    <submittedName>
        <fullName evidence="6">Sema domain-containing protein</fullName>
    </submittedName>
</protein>
<proteinExistence type="inferred from homology"/>
<feature type="signal peptide" evidence="3">
    <location>
        <begin position="1"/>
        <end position="19"/>
    </location>
</feature>
<dbReference type="GO" id="GO:0045499">
    <property type="term" value="F:chemorepellent activity"/>
    <property type="evidence" value="ECO:0007669"/>
    <property type="project" value="TreeGrafter"/>
</dbReference>
<dbReference type="Proteomes" id="UP000095281">
    <property type="component" value="Unplaced"/>
</dbReference>
<sequence>MLIINLFIFYFIIFNLCNSFTVKIYPDNIFTWNLNKQNNLLPSFGPIIINSKLSALYVGARGNLFRLWLFNINDTSSNALFAHKTFSINSEEKEECLKMGNSERECDFWIRQIFIKSNGDLLFCSSQSMKPQLGSVDGHSLLEQQEFRTQIGICSQHEGLNTTAVYTEEGNPDGLPAIYSGIRTGLSLENQLIYRPPLMNIEGNREIHPALRTPIYDSNWLNEPQFVGSFSFGPFIYFFFREQLTAANCNNNKGSVVSRIARLCKNDLGGRQVLKQIWTSFVKANLNCSLNGFSFNQIQSVTYIQNEGNNNYLFYSTFIAAENTPYQSSAICVFSLSEINKVFDNGPFLEQQSAESGCWATIPAEQISIQGRRPGTCQEDSRQLSDEDLHFAKQHLLMAEQIQSLGNTPIIHKGQALLTTLIATIITEKEKKRENKNKVLLFVYEPNQNILFKFLHEYINNNKIKEGNAYLLAKYELSFNEKINSMAILPGEYIYLTNEKRVEQYRISQCSAYGQNCKNCVLDPFCSWSIPRRECFPMELTHSSSSGWLTDETSIFSCSKITKPLELNAFPGDSLHLKCPGGENENNIKWIFNGEKIFQSDKYILTKNGELILLNITENFGGIWSCLEDENKLIEYSIVVDGENCSKPKSIEQFHAVQREWCRRMDNYRNNLSKWQNLYEQTNEENIKNCPIRENKLDENNGNNII</sequence>
<evidence type="ECO:0000313" key="5">
    <source>
        <dbReference type="Proteomes" id="UP000095281"/>
    </source>
</evidence>
<dbReference type="Gene3D" id="2.60.40.10">
    <property type="entry name" value="Immunoglobulins"/>
    <property type="match status" value="1"/>
</dbReference>
<dbReference type="PANTHER" id="PTHR11036">
    <property type="entry name" value="SEMAPHORIN"/>
    <property type="match status" value="1"/>
</dbReference>
<dbReference type="InterPro" id="IPR015943">
    <property type="entry name" value="WD40/YVTN_repeat-like_dom_sf"/>
</dbReference>
<evidence type="ECO:0000256" key="3">
    <source>
        <dbReference type="SAM" id="SignalP"/>
    </source>
</evidence>
<evidence type="ECO:0000259" key="4">
    <source>
        <dbReference type="PROSITE" id="PS51004"/>
    </source>
</evidence>
<organism evidence="5 6">
    <name type="scientific">Meloidogyne hapla</name>
    <name type="common">Root-knot nematode worm</name>
    <dbReference type="NCBI Taxonomy" id="6305"/>
    <lineage>
        <taxon>Eukaryota</taxon>
        <taxon>Metazoa</taxon>
        <taxon>Ecdysozoa</taxon>
        <taxon>Nematoda</taxon>
        <taxon>Chromadorea</taxon>
        <taxon>Rhabditida</taxon>
        <taxon>Tylenchina</taxon>
        <taxon>Tylenchomorpha</taxon>
        <taxon>Tylenchoidea</taxon>
        <taxon>Meloidogynidae</taxon>
        <taxon>Meloidogyninae</taxon>
        <taxon>Meloidogyne</taxon>
    </lineage>
</organism>
<dbReference type="SUPFAM" id="SSF48726">
    <property type="entry name" value="Immunoglobulin"/>
    <property type="match status" value="1"/>
</dbReference>
<dbReference type="InterPro" id="IPR036352">
    <property type="entry name" value="Semap_dom_sf"/>
</dbReference>
<feature type="domain" description="Sema" evidence="4">
    <location>
        <begin position="21"/>
        <end position="507"/>
    </location>
</feature>
<dbReference type="SMART" id="SM00630">
    <property type="entry name" value="Sema"/>
    <property type="match status" value="1"/>
</dbReference>
<evidence type="ECO:0000256" key="2">
    <source>
        <dbReference type="PROSITE-ProRule" id="PRU00352"/>
    </source>
</evidence>
<evidence type="ECO:0000256" key="1">
    <source>
        <dbReference type="ARBA" id="ARBA00009492"/>
    </source>
</evidence>
<comment type="caution">
    <text evidence="2">Lacks conserved residue(s) required for the propagation of feature annotation.</text>
</comment>
<dbReference type="GO" id="GO:0007411">
    <property type="term" value="P:axon guidance"/>
    <property type="evidence" value="ECO:0007669"/>
    <property type="project" value="TreeGrafter"/>
</dbReference>
<accession>A0A1I8BT83</accession>
<dbReference type="WBParaSite" id="MhA1_Contig590.frz3.gene9">
    <property type="protein sequence ID" value="MhA1_Contig590.frz3.gene9"/>
    <property type="gene ID" value="MhA1_Contig590.frz3.gene9"/>
</dbReference>
<dbReference type="OMA" id="RDHTREF"/>
<name>A0A1I8BT83_MELHA</name>
<reference evidence="6" key="1">
    <citation type="submission" date="2016-11" db="UniProtKB">
        <authorList>
            <consortium name="WormBaseParasite"/>
        </authorList>
    </citation>
    <scope>IDENTIFICATION</scope>
</reference>
<dbReference type="InterPro" id="IPR027231">
    <property type="entry name" value="Semaphorin"/>
</dbReference>
<evidence type="ECO:0000313" key="6">
    <source>
        <dbReference type="WBParaSite" id="MhA1_Contig590.frz3.gene9"/>
    </source>
</evidence>